<dbReference type="GO" id="GO:0045881">
    <property type="term" value="P:positive regulation of sporulation resulting in formation of a cellular spore"/>
    <property type="evidence" value="ECO:0007669"/>
    <property type="project" value="TreeGrafter"/>
</dbReference>
<dbReference type="InterPro" id="IPR050336">
    <property type="entry name" value="Chromosome_partition/occlusion"/>
</dbReference>
<dbReference type="PANTHER" id="PTHR33375">
    <property type="entry name" value="CHROMOSOME-PARTITIONING PROTEIN PARB-RELATED"/>
    <property type="match status" value="1"/>
</dbReference>
<dbReference type="Proteomes" id="UP000886785">
    <property type="component" value="Unassembled WGS sequence"/>
</dbReference>
<dbReference type="Gene3D" id="3.90.1530.30">
    <property type="match status" value="1"/>
</dbReference>
<dbReference type="InterPro" id="IPR003115">
    <property type="entry name" value="ParB_N"/>
</dbReference>
<dbReference type="NCBIfam" id="TIGR00180">
    <property type="entry name" value="parB_part"/>
    <property type="match status" value="1"/>
</dbReference>
<dbReference type="GO" id="GO:0003677">
    <property type="term" value="F:DNA binding"/>
    <property type="evidence" value="ECO:0007669"/>
    <property type="project" value="UniProtKB-KW"/>
</dbReference>
<sequence length="284" mass="31535">MKKGGLGKGLDAIFAENDTEDRNSAVAIRLNEIEPNRAQPRKDFNDKALAELADSIAQHGVLQPLLVRPIPGGGYQIVAGERRWRAARMAGLSELPAVIRDLSDAEMMELALIENLQREDLTPIEEARGYKALIDEYGLTQDEIAKTVGKSRPAITNALRLLHLPQEALDLLAAGKISAGHARALLMFPDEESMLEAARLTAAHGLSVRELERLAKKASEQKDAPEKERKKPRIQFFDEVELAMGEHLGRKVHVNGNQTKGVLQIEFYGEEDLNNLIHSLQFRE</sequence>
<protein>
    <submittedName>
        <fullName evidence="6">ParB/RepB/Spo0J family partition protein</fullName>
    </submittedName>
</protein>
<dbReference type="CDD" id="cd16393">
    <property type="entry name" value="SPO0J_N"/>
    <property type="match status" value="1"/>
</dbReference>
<dbReference type="GO" id="GO:0007059">
    <property type="term" value="P:chromosome segregation"/>
    <property type="evidence" value="ECO:0007669"/>
    <property type="project" value="UniProtKB-KW"/>
</dbReference>
<evidence type="ECO:0000313" key="6">
    <source>
        <dbReference type="EMBL" id="HIR58013.1"/>
    </source>
</evidence>
<keyword evidence="3" id="KW-0159">Chromosome partition</keyword>
<dbReference type="Pfam" id="PF02195">
    <property type="entry name" value="ParB_N"/>
    <property type="match status" value="1"/>
</dbReference>
<dbReference type="AlphaFoldDB" id="A0A9D1J256"/>
<dbReference type="Pfam" id="PF17762">
    <property type="entry name" value="HTH_ParB"/>
    <property type="match status" value="1"/>
</dbReference>
<dbReference type="SMART" id="SM00470">
    <property type="entry name" value="ParB"/>
    <property type="match status" value="1"/>
</dbReference>
<evidence type="ECO:0000259" key="5">
    <source>
        <dbReference type="SMART" id="SM00470"/>
    </source>
</evidence>
<dbReference type="SUPFAM" id="SSF110849">
    <property type="entry name" value="ParB/Sulfiredoxin"/>
    <property type="match status" value="1"/>
</dbReference>
<evidence type="ECO:0000313" key="7">
    <source>
        <dbReference type="Proteomes" id="UP000886785"/>
    </source>
</evidence>
<proteinExistence type="inferred from homology"/>
<dbReference type="InterPro" id="IPR004437">
    <property type="entry name" value="ParB/RepB/Spo0J"/>
</dbReference>
<comment type="subcellular location">
    <subcellularLocation>
        <location evidence="1">Cytoplasm</location>
        <location evidence="1">Nucleoid</location>
    </subcellularLocation>
</comment>
<name>A0A9D1J256_9FIRM</name>
<keyword evidence="4" id="KW-0238">DNA-binding</keyword>
<dbReference type="GO" id="GO:0005694">
    <property type="term" value="C:chromosome"/>
    <property type="evidence" value="ECO:0007669"/>
    <property type="project" value="TreeGrafter"/>
</dbReference>
<dbReference type="InterPro" id="IPR041468">
    <property type="entry name" value="HTH_ParB/Spo0J"/>
</dbReference>
<dbReference type="Gene3D" id="1.10.10.2830">
    <property type="match status" value="1"/>
</dbReference>
<dbReference type="FunFam" id="3.90.1530.30:FF:000001">
    <property type="entry name" value="Chromosome partitioning protein ParB"/>
    <property type="match status" value="1"/>
</dbReference>
<evidence type="ECO:0000256" key="3">
    <source>
        <dbReference type="ARBA" id="ARBA00022829"/>
    </source>
</evidence>
<dbReference type="PANTHER" id="PTHR33375:SF1">
    <property type="entry name" value="CHROMOSOME-PARTITIONING PROTEIN PARB-RELATED"/>
    <property type="match status" value="1"/>
</dbReference>
<evidence type="ECO:0000256" key="1">
    <source>
        <dbReference type="ARBA" id="ARBA00004453"/>
    </source>
</evidence>
<accession>A0A9D1J256</accession>
<dbReference type="SUPFAM" id="SSF109709">
    <property type="entry name" value="KorB DNA-binding domain-like"/>
    <property type="match status" value="1"/>
</dbReference>
<comment type="similarity">
    <text evidence="2">Belongs to the ParB family.</text>
</comment>
<dbReference type="EMBL" id="DVHF01000126">
    <property type="protein sequence ID" value="HIR58013.1"/>
    <property type="molecule type" value="Genomic_DNA"/>
</dbReference>
<dbReference type="FunFam" id="1.10.10.2830:FF:000001">
    <property type="entry name" value="Chromosome partitioning protein ParB"/>
    <property type="match status" value="1"/>
</dbReference>
<reference evidence="6" key="2">
    <citation type="journal article" date="2021" name="PeerJ">
        <title>Extensive microbial diversity within the chicken gut microbiome revealed by metagenomics and culture.</title>
        <authorList>
            <person name="Gilroy R."/>
            <person name="Ravi A."/>
            <person name="Getino M."/>
            <person name="Pursley I."/>
            <person name="Horton D.L."/>
            <person name="Alikhan N.F."/>
            <person name="Baker D."/>
            <person name="Gharbi K."/>
            <person name="Hall N."/>
            <person name="Watson M."/>
            <person name="Adriaenssens E.M."/>
            <person name="Foster-Nyarko E."/>
            <person name="Jarju S."/>
            <person name="Secka A."/>
            <person name="Antonio M."/>
            <person name="Oren A."/>
            <person name="Chaudhuri R.R."/>
            <person name="La Ragione R."/>
            <person name="Hildebrand F."/>
            <person name="Pallen M.J."/>
        </authorList>
    </citation>
    <scope>NUCLEOTIDE SEQUENCE</scope>
    <source>
        <strain evidence="6">ChiSjej1B19-7085</strain>
    </source>
</reference>
<reference evidence="6" key="1">
    <citation type="submission" date="2020-10" db="EMBL/GenBank/DDBJ databases">
        <authorList>
            <person name="Gilroy R."/>
        </authorList>
    </citation>
    <scope>NUCLEOTIDE SEQUENCE</scope>
    <source>
        <strain evidence="6">ChiSjej1B19-7085</strain>
    </source>
</reference>
<organism evidence="6 7">
    <name type="scientific">Candidatus Gallacutalibacter pullicola</name>
    <dbReference type="NCBI Taxonomy" id="2840830"/>
    <lineage>
        <taxon>Bacteria</taxon>
        <taxon>Bacillati</taxon>
        <taxon>Bacillota</taxon>
        <taxon>Clostridia</taxon>
        <taxon>Eubacteriales</taxon>
        <taxon>Candidatus Gallacutalibacter</taxon>
    </lineage>
</organism>
<dbReference type="InterPro" id="IPR036086">
    <property type="entry name" value="ParB/Sulfiredoxin_sf"/>
</dbReference>
<comment type="caution">
    <text evidence="6">The sequence shown here is derived from an EMBL/GenBank/DDBJ whole genome shotgun (WGS) entry which is preliminary data.</text>
</comment>
<gene>
    <name evidence="6" type="ORF">IAA54_10120</name>
</gene>
<evidence type="ECO:0000256" key="2">
    <source>
        <dbReference type="ARBA" id="ARBA00006295"/>
    </source>
</evidence>
<evidence type="ECO:0000256" key="4">
    <source>
        <dbReference type="ARBA" id="ARBA00023125"/>
    </source>
</evidence>
<feature type="domain" description="ParB-like N-terminal" evidence="5">
    <location>
        <begin position="26"/>
        <end position="116"/>
    </location>
</feature>
<dbReference type="GO" id="GO:0009295">
    <property type="term" value="C:nucleoid"/>
    <property type="evidence" value="ECO:0007669"/>
    <property type="project" value="UniProtKB-SubCell"/>
</dbReference>